<dbReference type="RefSeq" id="WP_344167283.1">
    <property type="nucleotide sequence ID" value="NZ_BAAABV010000028.1"/>
</dbReference>
<feature type="compositionally biased region" description="Low complexity" evidence="1">
    <location>
        <begin position="9"/>
        <end position="28"/>
    </location>
</feature>
<name>A0ABP3FJ54_9ACTN</name>
<dbReference type="EMBL" id="BAAABV010000028">
    <property type="protein sequence ID" value="GAA0317450.1"/>
    <property type="molecule type" value="Genomic_DNA"/>
</dbReference>
<reference evidence="3" key="1">
    <citation type="journal article" date="2019" name="Int. J. Syst. Evol. Microbiol.">
        <title>The Global Catalogue of Microorganisms (GCM) 10K type strain sequencing project: providing services to taxonomists for standard genome sequencing and annotation.</title>
        <authorList>
            <consortium name="The Broad Institute Genomics Platform"/>
            <consortium name="The Broad Institute Genome Sequencing Center for Infectious Disease"/>
            <person name="Wu L."/>
            <person name="Ma J."/>
        </authorList>
    </citation>
    <scope>NUCLEOTIDE SEQUENCE [LARGE SCALE GENOMIC DNA]</scope>
    <source>
        <strain evidence="3">JCM 4505</strain>
    </source>
</reference>
<organism evidence="2 3">
    <name type="scientific">Streptomyces polychromogenes</name>
    <dbReference type="NCBI Taxonomy" id="67342"/>
    <lineage>
        <taxon>Bacteria</taxon>
        <taxon>Bacillati</taxon>
        <taxon>Actinomycetota</taxon>
        <taxon>Actinomycetes</taxon>
        <taxon>Kitasatosporales</taxon>
        <taxon>Streptomycetaceae</taxon>
        <taxon>Streptomyces</taxon>
    </lineage>
</organism>
<accession>A0ABP3FJ54</accession>
<evidence type="ECO:0000313" key="3">
    <source>
        <dbReference type="Proteomes" id="UP001501867"/>
    </source>
</evidence>
<feature type="region of interest" description="Disordered" evidence="1">
    <location>
        <begin position="1"/>
        <end position="64"/>
    </location>
</feature>
<gene>
    <name evidence="2" type="ORF">GCM10010302_65650</name>
</gene>
<evidence type="ECO:0000313" key="2">
    <source>
        <dbReference type="EMBL" id="GAA0317450.1"/>
    </source>
</evidence>
<dbReference type="Proteomes" id="UP001501867">
    <property type="component" value="Unassembled WGS sequence"/>
</dbReference>
<protein>
    <submittedName>
        <fullName evidence="2">Uncharacterized protein</fullName>
    </submittedName>
</protein>
<comment type="caution">
    <text evidence="2">The sequence shown here is derived from an EMBL/GenBank/DDBJ whole genome shotgun (WGS) entry which is preliminary data.</text>
</comment>
<keyword evidence="3" id="KW-1185">Reference proteome</keyword>
<proteinExistence type="predicted"/>
<evidence type="ECO:0000256" key="1">
    <source>
        <dbReference type="SAM" id="MobiDB-lite"/>
    </source>
</evidence>
<sequence>MIRQPYTVEAGQSAAAAPAEPGATASVTGRGGPDPVGDRDVPTGEPLFGPGPVVRASTAPAVPS</sequence>